<dbReference type="Pfam" id="PF06686">
    <property type="entry name" value="SpoIIIAC"/>
    <property type="match status" value="2"/>
</dbReference>
<feature type="transmembrane region" description="Helical" evidence="1">
    <location>
        <begin position="102"/>
        <end position="124"/>
    </location>
</feature>
<evidence type="ECO:0000313" key="3">
    <source>
        <dbReference type="Proteomes" id="UP000012589"/>
    </source>
</evidence>
<protein>
    <submittedName>
        <fullName evidence="2">Stage III sporulation protein AD</fullName>
    </submittedName>
</protein>
<dbReference type="eggNOG" id="ENOG5032SJW">
    <property type="taxonomic scope" value="Bacteria"/>
</dbReference>
<dbReference type="Proteomes" id="UP000012589">
    <property type="component" value="Unassembled WGS sequence"/>
</dbReference>
<organism evidence="2 3">
    <name type="scientific">Eubacterium plexicaudatum ASF492</name>
    <dbReference type="NCBI Taxonomy" id="1235802"/>
    <lineage>
        <taxon>Bacteria</taxon>
        <taxon>Bacillati</taxon>
        <taxon>Bacillota</taxon>
        <taxon>Clostridia</taxon>
        <taxon>Eubacteriales</taxon>
        <taxon>Eubacteriaceae</taxon>
        <taxon>Eubacterium</taxon>
    </lineage>
</organism>
<evidence type="ECO:0000256" key="1">
    <source>
        <dbReference type="SAM" id="Phobius"/>
    </source>
</evidence>
<proteinExistence type="predicted"/>
<evidence type="ECO:0000313" key="2">
    <source>
        <dbReference type="EMBL" id="EMZ20722.1"/>
    </source>
</evidence>
<dbReference type="EMBL" id="AQFT01000140">
    <property type="protein sequence ID" value="EMZ20722.1"/>
    <property type="molecule type" value="Genomic_DNA"/>
</dbReference>
<keyword evidence="3" id="KW-1185">Reference proteome</keyword>
<dbReference type="STRING" id="1235802.C823_04839"/>
<keyword evidence="1" id="KW-0812">Transmembrane</keyword>
<keyword evidence="1" id="KW-0472">Membrane</keyword>
<gene>
    <name evidence="2" type="ORF">C823_04839</name>
</gene>
<comment type="caution">
    <text evidence="2">The sequence shown here is derived from an EMBL/GenBank/DDBJ whole genome shotgun (WGS) entry which is preliminary data.</text>
</comment>
<feature type="transmembrane region" description="Helical" evidence="1">
    <location>
        <begin position="29"/>
        <end position="45"/>
    </location>
</feature>
<dbReference type="InterPro" id="IPR014211">
    <property type="entry name" value="Spore_III_AD"/>
</dbReference>
<dbReference type="AlphaFoldDB" id="N1ZUK8"/>
<keyword evidence="1" id="KW-1133">Transmembrane helix</keyword>
<dbReference type="OrthoDB" id="1682150at2"/>
<accession>N1ZUK8</accession>
<name>N1ZUK8_9FIRM</name>
<sequence>MEVLKIAAFAVGGVLLALMLKQIRPEYNVFLSMAVCICIFMYLLARLQTVLGYLKQLEAQVSIDGVYLDTILKMLGITYITQFASDLCKDAGYSAIAGQIELFARVSILFLSFPVLLALVEMIGEVL</sequence>
<dbReference type="InterPro" id="IPR025664">
    <property type="entry name" value="Spore_III_AC/AD"/>
</dbReference>
<dbReference type="PATRIC" id="fig|1235802.3.peg.5096"/>
<dbReference type="NCBIfam" id="TIGR02849">
    <property type="entry name" value="spore_III_AD"/>
    <property type="match status" value="1"/>
</dbReference>
<dbReference type="HOGENOM" id="CLU_159353_1_1_9"/>
<reference evidence="2 3" key="1">
    <citation type="journal article" date="2014" name="Genome Announc.">
        <title>Draft genome sequences of the altered schaedler flora, a defined bacterial community from gnotobiotic mice.</title>
        <authorList>
            <person name="Wannemuehler M.J."/>
            <person name="Overstreet A.M."/>
            <person name="Ward D.V."/>
            <person name="Phillips G.J."/>
        </authorList>
    </citation>
    <scope>NUCLEOTIDE SEQUENCE [LARGE SCALE GENOMIC DNA]</scope>
    <source>
        <strain evidence="2 3">ASF492</strain>
    </source>
</reference>